<dbReference type="GO" id="GO:0000155">
    <property type="term" value="F:phosphorelay sensor kinase activity"/>
    <property type="evidence" value="ECO:0007669"/>
    <property type="project" value="InterPro"/>
</dbReference>
<dbReference type="PANTHER" id="PTHR24421">
    <property type="entry name" value="NITRATE/NITRITE SENSOR PROTEIN NARX-RELATED"/>
    <property type="match status" value="1"/>
</dbReference>
<dbReference type="Pfam" id="PF08447">
    <property type="entry name" value="PAS_3"/>
    <property type="match status" value="1"/>
</dbReference>
<dbReference type="Pfam" id="PF07730">
    <property type="entry name" value="HisKA_3"/>
    <property type="match status" value="1"/>
</dbReference>
<dbReference type="Gene3D" id="1.20.5.1930">
    <property type="match status" value="1"/>
</dbReference>
<evidence type="ECO:0000256" key="3">
    <source>
        <dbReference type="ARBA" id="ARBA00023012"/>
    </source>
</evidence>
<dbReference type="PROSITE" id="PS50113">
    <property type="entry name" value="PAC"/>
    <property type="match status" value="3"/>
</dbReference>
<dbReference type="InterPro" id="IPR000014">
    <property type="entry name" value="PAS"/>
</dbReference>
<keyword evidence="8" id="KW-1185">Reference proteome</keyword>
<sequence length="690" mass="77081">MLAAYPFGPGNPFGIGYPIRQAADASDMEQPMIRQSDSELSAATDFQLLLTQLTGLRRAMEQAAESDDELGRSLYSALHHRMQDCDEQLARVIGHVEHNLLQQETIASALHESEHRYRSLYDNNPSMYFTLSPDGLILSVNNYGAEQLGYLPQHLIGRSVLAVFRPEDHETVLAQIGVCTESLDKLFEWEIQKIRKDGTAFWVKERAQGILDRTGRTLVLVVCEDVTARRVTEDIVRESEERWKTLFEHAGVGIAQWSLGGQFLCVNPCLCKTLGFTSTAMQSLTFQELTHPDDLPVNLRYLDELTAGMVASFSTEQRCRRSDDTWIWVSLTVSLARTASGAPAYFIAVVEDVSERKRAEDALRASELLLQRFVSEAPVGLVILDSQRRLLTANKAFCRLTGHAEQDLLGRTYDLYTHPDDLAPNLKLTDEFYRGIREDYTLEKRYIRKTGQVIWVSVKATGVGLPNHPGPLLLAAVQDITDQKRATEERERFSQDLHDNILQSLYAVGMQLEASKLASGKSPRRAKIHASQAIDQLNRLVSEVRHFIALLNRGGSAKMDLREALRQLVSAFSTAGHRPPELEIEDGVLDLITTEQAEQLLNIAREALSNSVRHAKATHRSVRLSQLGASGMRMQVCDDGIGFVPKLKRKQGHGLVNMAARAKKIGARLRLTSKPDQGTCITVDLSQTES</sequence>
<accession>A0A1W1I4H8</accession>
<feature type="domain" description="PAS" evidence="5">
    <location>
        <begin position="366"/>
        <end position="421"/>
    </location>
</feature>
<dbReference type="RefSeq" id="WP_080886257.1">
    <property type="nucleotide sequence ID" value="NZ_LT828648.1"/>
</dbReference>
<evidence type="ECO:0000259" key="6">
    <source>
        <dbReference type="PROSITE" id="PS50113"/>
    </source>
</evidence>
<dbReference type="SMART" id="SM00086">
    <property type="entry name" value="PAC"/>
    <property type="match status" value="3"/>
</dbReference>
<dbReference type="SMART" id="SM00091">
    <property type="entry name" value="PAS"/>
    <property type="match status" value="3"/>
</dbReference>
<dbReference type="Pfam" id="PF02518">
    <property type="entry name" value="HATPase_c"/>
    <property type="match status" value="1"/>
</dbReference>
<dbReference type="InterPro" id="IPR013655">
    <property type="entry name" value="PAS_fold_3"/>
</dbReference>
<dbReference type="GO" id="GO:0046983">
    <property type="term" value="F:protein dimerization activity"/>
    <property type="evidence" value="ECO:0007669"/>
    <property type="project" value="InterPro"/>
</dbReference>
<dbReference type="SUPFAM" id="SSF55874">
    <property type="entry name" value="ATPase domain of HSP90 chaperone/DNA topoisomerase II/histidine kinase"/>
    <property type="match status" value="1"/>
</dbReference>
<dbReference type="GO" id="GO:0006355">
    <property type="term" value="P:regulation of DNA-templated transcription"/>
    <property type="evidence" value="ECO:0007669"/>
    <property type="project" value="InterPro"/>
</dbReference>
<feature type="domain" description="PAC" evidence="6">
    <location>
        <begin position="313"/>
        <end position="365"/>
    </location>
</feature>
<evidence type="ECO:0000313" key="7">
    <source>
        <dbReference type="EMBL" id="SLM47779.1"/>
    </source>
</evidence>
<dbReference type="InterPro" id="IPR005467">
    <property type="entry name" value="His_kinase_dom"/>
</dbReference>
<dbReference type="GO" id="GO:0016020">
    <property type="term" value="C:membrane"/>
    <property type="evidence" value="ECO:0007669"/>
    <property type="project" value="InterPro"/>
</dbReference>
<feature type="domain" description="Histidine kinase" evidence="4">
    <location>
        <begin position="496"/>
        <end position="689"/>
    </location>
</feature>
<dbReference type="InterPro" id="IPR013767">
    <property type="entry name" value="PAS_fold"/>
</dbReference>
<dbReference type="EMBL" id="LT828648">
    <property type="protein sequence ID" value="SLM47779.1"/>
    <property type="molecule type" value="Genomic_DNA"/>
</dbReference>
<dbReference type="PROSITE" id="PS50112">
    <property type="entry name" value="PAS"/>
    <property type="match status" value="2"/>
</dbReference>
<dbReference type="InterPro" id="IPR001610">
    <property type="entry name" value="PAC"/>
</dbReference>
<gene>
    <name evidence="7" type="ORF">NSJP_1607</name>
</gene>
<dbReference type="InterPro" id="IPR011712">
    <property type="entry name" value="Sig_transdc_His_kin_sub3_dim/P"/>
</dbReference>
<dbReference type="NCBIfam" id="TIGR00229">
    <property type="entry name" value="sensory_box"/>
    <property type="match status" value="3"/>
</dbReference>
<dbReference type="Pfam" id="PF00989">
    <property type="entry name" value="PAS"/>
    <property type="match status" value="2"/>
</dbReference>
<dbReference type="Proteomes" id="UP000192042">
    <property type="component" value="Chromosome I"/>
</dbReference>
<name>A0A1W1I4H8_9BACT</name>
<dbReference type="PANTHER" id="PTHR24421:SF59">
    <property type="entry name" value="OXYGEN SENSOR HISTIDINE KINASE NREB"/>
    <property type="match status" value="1"/>
</dbReference>
<evidence type="ECO:0000259" key="5">
    <source>
        <dbReference type="PROSITE" id="PS50112"/>
    </source>
</evidence>
<feature type="domain" description="PAC" evidence="6">
    <location>
        <begin position="187"/>
        <end position="238"/>
    </location>
</feature>
<dbReference type="OrthoDB" id="9761261at2"/>
<evidence type="ECO:0000256" key="1">
    <source>
        <dbReference type="ARBA" id="ARBA00022679"/>
    </source>
</evidence>
<feature type="domain" description="PAC" evidence="6">
    <location>
        <begin position="440"/>
        <end position="492"/>
    </location>
</feature>
<dbReference type="AlphaFoldDB" id="A0A1W1I4H8"/>
<protein>
    <recommendedName>
        <fullName evidence="9">Histidine kinase</fullName>
    </recommendedName>
</protein>
<dbReference type="STRING" id="1325564.NSJP_1607"/>
<feature type="domain" description="PAS" evidence="5">
    <location>
        <begin position="113"/>
        <end position="176"/>
    </location>
</feature>
<dbReference type="SMART" id="SM00387">
    <property type="entry name" value="HATPase_c"/>
    <property type="match status" value="1"/>
</dbReference>
<dbReference type="InterPro" id="IPR050482">
    <property type="entry name" value="Sensor_HK_TwoCompSys"/>
</dbReference>
<organism evidence="7 8">
    <name type="scientific">Nitrospira japonica</name>
    <dbReference type="NCBI Taxonomy" id="1325564"/>
    <lineage>
        <taxon>Bacteria</taxon>
        <taxon>Pseudomonadati</taxon>
        <taxon>Nitrospirota</taxon>
        <taxon>Nitrospiria</taxon>
        <taxon>Nitrospirales</taxon>
        <taxon>Nitrospiraceae</taxon>
        <taxon>Nitrospira</taxon>
    </lineage>
</organism>
<keyword evidence="2" id="KW-0418">Kinase</keyword>
<evidence type="ECO:0000313" key="8">
    <source>
        <dbReference type="Proteomes" id="UP000192042"/>
    </source>
</evidence>
<dbReference type="InterPro" id="IPR036890">
    <property type="entry name" value="HATPase_C_sf"/>
</dbReference>
<evidence type="ECO:0000259" key="4">
    <source>
        <dbReference type="PROSITE" id="PS50109"/>
    </source>
</evidence>
<dbReference type="PROSITE" id="PS50109">
    <property type="entry name" value="HIS_KIN"/>
    <property type="match status" value="1"/>
</dbReference>
<dbReference type="CDD" id="cd16917">
    <property type="entry name" value="HATPase_UhpB-NarQ-NarX-like"/>
    <property type="match status" value="1"/>
</dbReference>
<evidence type="ECO:0008006" key="9">
    <source>
        <dbReference type="Google" id="ProtNLM"/>
    </source>
</evidence>
<dbReference type="KEGG" id="nja:NSJP_1607"/>
<reference evidence="7 8" key="1">
    <citation type="submission" date="2017-03" db="EMBL/GenBank/DDBJ databases">
        <authorList>
            <person name="Afonso C.L."/>
            <person name="Miller P.J."/>
            <person name="Scott M.A."/>
            <person name="Spackman E."/>
            <person name="Goraichik I."/>
            <person name="Dimitrov K.M."/>
            <person name="Suarez D.L."/>
            <person name="Swayne D.E."/>
        </authorList>
    </citation>
    <scope>NUCLEOTIDE SEQUENCE [LARGE SCALE GENOMIC DNA]</scope>
    <source>
        <strain evidence="7">Genome sequencing of Nitrospira japonica strain NJ11</strain>
    </source>
</reference>
<dbReference type="InterPro" id="IPR000700">
    <property type="entry name" value="PAS-assoc_C"/>
</dbReference>
<dbReference type="SUPFAM" id="SSF55785">
    <property type="entry name" value="PYP-like sensor domain (PAS domain)"/>
    <property type="match status" value="3"/>
</dbReference>
<keyword evidence="3" id="KW-0902">Two-component regulatory system</keyword>
<dbReference type="Gene3D" id="3.30.450.20">
    <property type="entry name" value="PAS domain"/>
    <property type="match status" value="3"/>
</dbReference>
<dbReference type="Gene3D" id="3.30.565.10">
    <property type="entry name" value="Histidine kinase-like ATPase, C-terminal domain"/>
    <property type="match status" value="1"/>
</dbReference>
<proteinExistence type="predicted"/>
<evidence type="ECO:0000256" key="2">
    <source>
        <dbReference type="ARBA" id="ARBA00022777"/>
    </source>
</evidence>
<keyword evidence="1" id="KW-0808">Transferase</keyword>
<dbReference type="CDD" id="cd00130">
    <property type="entry name" value="PAS"/>
    <property type="match status" value="3"/>
</dbReference>
<dbReference type="InterPro" id="IPR035965">
    <property type="entry name" value="PAS-like_dom_sf"/>
</dbReference>
<dbReference type="InterPro" id="IPR003594">
    <property type="entry name" value="HATPase_dom"/>
</dbReference>